<feature type="transmembrane region" description="Helical" evidence="7">
    <location>
        <begin position="34"/>
        <end position="50"/>
    </location>
</feature>
<protein>
    <recommendedName>
        <fullName evidence="7">Phosphatidylglycerol--prolipoprotein diacylglyceryl transferase</fullName>
        <ecNumber evidence="7">2.5.1.145</ecNumber>
    </recommendedName>
</protein>
<accession>A0ABX8ZQ41</accession>
<dbReference type="EC" id="2.5.1.145" evidence="7"/>
<proteinExistence type="inferred from homology"/>
<evidence type="ECO:0000256" key="1">
    <source>
        <dbReference type="ARBA" id="ARBA00007150"/>
    </source>
</evidence>
<keyword evidence="3 7" id="KW-0808">Transferase</keyword>
<feature type="transmembrane region" description="Helical" evidence="7">
    <location>
        <begin position="257"/>
        <end position="276"/>
    </location>
</feature>
<feature type="transmembrane region" description="Helical" evidence="7">
    <location>
        <begin position="217"/>
        <end position="237"/>
    </location>
</feature>
<gene>
    <name evidence="7 8" type="primary">lgt</name>
    <name evidence="8" type="ORF">K3148_06675</name>
</gene>
<evidence type="ECO:0000256" key="4">
    <source>
        <dbReference type="ARBA" id="ARBA00022692"/>
    </source>
</evidence>
<evidence type="ECO:0000256" key="6">
    <source>
        <dbReference type="ARBA" id="ARBA00023136"/>
    </source>
</evidence>
<comment type="similarity">
    <text evidence="1 7">Belongs to the Lgt family.</text>
</comment>
<keyword evidence="4 7" id="KW-0812">Transmembrane</keyword>
<dbReference type="GO" id="GO:0008961">
    <property type="term" value="F:phosphatidylglycerol-prolipoprotein diacylglyceryl transferase activity"/>
    <property type="evidence" value="ECO:0007669"/>
    <property type="project" value="UniProtKB-EC"/>
</dbReference>
<keyword evidence="6 7" id="KW-0472">Membrane</keyword>
<feature type="binding site" evidence="7">
    <location>
        <position position="152"/>
    </location>
    <ligand>
        <name>a 1,2-diacyl-sn-glycero-3-phospho-(1'-sn-glycerol)</name>
        <dbReference type="ChEBI" id="CHEBI:64716"/>
    </ligand>
</feature>
<comment type="pathway">
    <text evidence="7">Protein modification; lipoprotein biosynthesis (diacylglyceryl transfer).</text>
</comment>
<feature type="transmembrane region" description="Helical" evidence="7">
    <location>
        <begin position="71"/>
        <end position="90"/>
    </location>
</feature>
<keyword evidence="5 7" id="KW-1133">Transmembrane helix</keyword>
<feature type="transmembrane region" description="Helical" evidence="7">
    <location>
        <begin position="110"/>
        <end position="127"/>
    </location>
</feature>
<dbReference type="PANTHER" id="PTHR30589:SF0">
    <property type="entry name" value="PHOSPHATIDYLGLYCEROL--PROLIPOPROTEIN DIACYLGLYCERYL TRANSFERASE"/>
    <property type="match status" value="1"/>
</dbReference>
<feature type="transmembrane region" description="Helical" evidence="7">
    <location>
        <begin position="139"/>
        <end position="157"/>
    </location>
</feature>
<dbReference type="PROSITE" id="PS01311">
    <property type="entry name" value="LGT"/>
    <property type="match status" value="1"/>
</dbReference>
<dbReference type="EMBL" id="CP081295">
    <property type="protein sequence ID" value="QZD91059.1"/>
    <property type="molecule type" value="Genomic_DNA"/>
</dbReference>
<comment type="catalytic activity">
    <reaction evidence="7">
        <text>L-cysteinyl-[prolipoprotein] + a 1,2-diacyl-sn-glycero-3-phospho-(1'-sn-glycerol) = an S-1,2-diacyl-sn-glyceryl-L-cysteinyl-[prolipoprotein] + sn-glycerol 1-phosphate + H(+)</text>
        <dbReference type="Rhea" id="RHEA:56712"/>
        <dbReference type="Rhea" id="RHEA-COMP:14679"/>
        <dbReference type="Rhea" id="RHEA-COMP:14680"/>
        <dbReference type="ChEBI" id="CHEBI:15378"/>
        <dbReference type="ChEBI" id="CHEBI:29950"/>
        <dbReference type="ChEBI" id="CHEBI:57685"/>
        <dbReference type="ChEBI" id="CHEBI:64716"/>
        <dbReference type="ChEBI" id="CHEBI:140658"/>
        <dbReference type="EC" id="2.5.1.145"/>
    </reaction>
</comment>
<keyword evidence="9" id="KW-1185">Reference proteome</keyword>
<evidence type="ECO:0000256" key="3">
    <source>
        <dbReference type="ARBA" id="ARBA00022679"/>
    </source>
</evidence>
<evidence type="ECO:0000256" key="2">
    <source>
        <dbReference type="ARBA" id="ARBA00022475"/>
    </source>
</evidence>
<comment type="function">
    <text evidence="7">Catalyzes the transfer of the diacylglyceryl group from phosphatidylglycerol to the sulfhydryl group of the N-terminal cysteine of a prolipoprotein, the first step in the formation of mature lipoproteins.</text>
</comment>
<evidence type="ECO:0000313" key="8">
    <source>
        <dbReference type="EMBL" id="QZD91059.1"/>
    </source>
</evidence>
<sequence length="292" mass="31951">MLSLLAATAAASEPIQWAELGLRPYLFEIGSFQLRYYSLAYLLGILFAYWHLSKMIKSPGAPLAQRHADDLFFYCTLGVILGGRLGYAAFYQPELFGGVELFQLWNGGMSFHGGVIGVLVAISWVAWRGGLNWLRVCDYIAVNVPIGYMLGRIANFINGELYGRPVEGDVPWAMVFPGGGDLARHPSQLYQAGLEGLLLGVLLIALFWKTRARYRAGLLVGIFTVGMGLGRFVNEFFREPDAHLAYVVAETGLSRGQWLSLPMIAVGVAVMIYALMKPPVGGKKTPSKPLAA</sequence>
<evidence type="ECO:0000256" key="7">
    <source>
        <dbReference type="HAMAP-Rule" id="MF_01147"/>
    </source>
</evidence>
<feature type="transmembrane region" description="Helical" evidence="7">
    <location>
        <begin position="189"/>
        <end position="208"/>
    </location>
</feature>
<dbReference type="NCBIfam" id="TIGR00544">
    <property type="entry name" value="lgt"/>
    <property type="match status" value="1"/>
</dbReference>
<comment type="subcellular location">
    <subcellularLocation>
        <location evidence="7">Cell membrane</location>
        <topology evidence="7">Multi-pass membrane protein</topology>
    </subcellularLocation>
</comment>
<dbReference type="Pfam" id="PF01790">
    <property type="entry name" value="LGT"/>
    <property type="match status" value="1"/>
</dbReference>
<dbReference type="PANTHER" id="PTHR30589">
    <property type="entry name" value="PROLIPOPROTEIN DIACYLGLYCERYL TRANSFERASE"/>
    <property type="match status" value="1"/>
</dbReference>
<dbReference type="HAMAP" id="MF_01147">
    <property type="entry name" value="Lgt"/>
    <property type="match status" value="1"/>
</dbReference>
<name>A0ABX8ZQ41_9SPHN</name>
<evidence type="ECO:0000313" key="9">
    <source>
        <dbReference type="Proteomes" id="UP000824281"/>
    </source>
</evidence>
<keyword evidence="2 7" id="KW-1003">Cell membrane</keyword>
<dbReference type="InterPro" id="IPR001640">
    <property type="entry name" value="Lgt"/>
</dbReference>
<organism evidence="8 9">
    <name type="scientific">Qipengyuania aurantiaca</name>
    <dbReference type="NCBI Taxonomy" id="2867233"/>
    <lineage>
        <taxon>Bacteria</taxon>
        <taxon>Pseudomonadati</taxon>
        <taxon>Pseudomonadota</taxon>
        <taxon>Alphaproteobacteria</taxon>
        <taxon>Sphingomonadales</taxon>
        <taxon>Erythrobacteraceae</taxon>
        <taxon>Qipengyuania</taxon>
    </lineage>
</organism>
<evidence type="ECO:0000256" key="5">
    <source>
        <dbReference type="ARBA" id="ARBA00022989"/>
    </source>
</evidence>
<dbReference type="RefSeq" id="WP_221426517.1">
    <property type="nucleotide sequence ID" value="NZ_CP081295.1"/>
</dbReference>
<reference evidence="8 9" key="1">
    <citation type="submission" date="2021-08" db="EMBL/GenBank/DDBJ databases">
        <title>Comparative Genomics Analysis of the Genus Qipengyuania Reveals Extensive Genetic Diversity and Metabolic Versatility, Including the Description of Fifteen Novel Species.</title>
        <authorList>
            <person name="Liu Y."/>
        </authorList>
    </citation>
    <scope>NUCLEOTIDE SEQUENCE [LARGE SCALE GENOMIC DNA]</scope>
    <source>
        <strain evidence="8 9">1NDH13</strain>
    </source>
</reference>
<dbReference type="Proteomes" id="UP000824281">
    <property type="component" value="Chromosome"/>
</dbReference>